<dbReference type="STRING" id="211165.GCA_000317285_02018"/>
<reference evidence="1 2" key="1">
    <citation type="journal article" date="2019" name="Genome Biol. Evol.">
        <title>Day and night: Metabolic profiles and evolutionary relationships of six axenic non-marine cyanobacteria.</title>
        <authorList>
            <person name="Will S.E."/>
            <person name="Henke P."/>
            <person name="Boedeker C."/>
            <person name="Huang S."/>
            <person name="Brinkmann H."/>
            <person name="Rohde M."/>
            <person name="Jarek M."/>
            <person name="Friedl T."/>
            <person name="Seufert S."/>
            <person name="Schumacher M."/>
            <person name="Overmann J."/>
            <person name="Neumann-Schaal M."/>
            <person name="Petersen J."/>
        </authorList>
    </citation>
    <scope>NUCLEOTIDE SEQUENCE [LARGE SCALE GENOMIC DNA]</scope>
    <source>
        <strain evidence="1 2">PCC 6912</strain>
    </source>
</reference>
<protein>
    <submittedName>
        <fullName evidence="1">Uncharacterized protein</fullName>
    </submittedName>
</protein>
<dbReference type="EMBL" id="RSCJ01000039">
    <property type="protein sequence ID" value="RUR73044.1"/>
    <property type="molecule type" value="Genomic_DNA"/>
</dbReference>
<evidence type="ECO:0000313" key="1">
    <source>
        <dbReference type="EMBL" id="RUR73044.1"/>
    </source>
</evidence>
<keyword evidence="2" id="KW-1185">Reference proteome</keyword>
<dbReference type="OrthoDB" id="517485at2"/>
<dbReference type="AlphaFoldDB" id="A0A433MXS6"/>
<comment type="caution">
    <text evidence="1">The sequence shown here is derived from an EMBL/GenBank/DDBJ whole genome shotgun (WGS) entry which is preliminary data.</text>
</comment>
<dbReference type="InterPro" id="IPR049891">
    <property type="entry name" value="CTB"/>
</dbReference>
<dbReference type="Proteomes" id="UP000268857">
    <property type="component" value="Unassembled WGS sequence"/>
</dbReference>
<evidence type="ECO:0000313" key="2">
    <source>
        <dbReference type="Proteomes" id="UP000268857"/>
    </source>
</evidence>
<sequence length="107" mass="11894">MFAFYKIYQRGRTMETKLFVELSDNQQELICGGGQLLNLDEFDYTDFEYQTLDLSKTIASGINGSFITKELSTNFVFTSAYEDLMLDFEPTAVGGNGNGNGNGNGDE</sequence>
<name>A0A433MXS6_CHLFR</name>
<organism evidence="1 2">
    <name type="scientific">Chlorogloeopsis fritschii PCC 6912</name>
    <dbReference type="NCBI Taxonomy" id="211165"/>
    <lineage>
        <taxon>Bacteria</taxon>
        <taxon>Bacillati</taxon>
        <taxon>Cyanobacteriota</taxon>
        <taxon>Cyanophyceae</taxon>
        <taxon>Nostocales</taxon>
        <taxon>Chlorogloeopsidaceae</taxon>
        <taxon>Chlorogloeopsis</taxon>
    </lineage>
</organism>
<proteinExistence type="predicted"/>
<gene>
    <name evidence="1" type="ORF">PCC6912_58910</name>
</gene>
<accession>A0A433MXS6</accession>
<dbReference type="NCBIfam" id="NF038167">
    <property type="entry name" value="cyan_ocin_like"/>
    <property type="match status" value="1"/>
</dbReference>